<dbReference type="EMBL" id="JAMDHA010000023">
    <property type="protein sequence ID" value="MDD1009715.1"/>
    <property type="molecule type" value="Genomic_DNA"/>
</dbReference>
<organism evidence="1 2">
    <name type="scientific">Pseudomonas shahriarae</name>
    <dbReference type="NCBI Taxonomy" id="2745512"/>
    <lineage>
        <taxon>Bacteria</taxon>
        <taxon>Pseudomonadati</taxon>
        <taxon>Pseudomonadota</taxon>
        <taxon>Gammaproteobacteria</taxon>
        <taxon>Pseudomonadales</taxon>
        <taxon>Pseudomonadaceae</taxon>
        <taxon>Pseudomonas</taxon>
    </lineage>
</organism>
<reference evidence="1 2" key="1">
    <citation type="submission" date="2022-05" db="EMBL/GenBank/DDBJ databases">
        <title>Novel Pseudomonas spp. Isolated from a Rainbow Trout Aquaculture Facility.</title>
        <authorList>
            <person name="Testerman T."/>
            <person name="Graf J."/>
        </authorList>
    </citation>
    <scope>NUCLEOTIDE SEQUENCE [LARGE SCALE GENOMIC DNA]</scope>
    <source>
        <strain evidence="1 2">ID1042</strain>
    </source>
</reference>
<sequence>MAFVDRHRHILQRAIMDGKCDGFIISTTAAAKEETQIFLATQSSLWHLKEATLEARERFLTFAHAQSRSPD</sequence>
<gene>
    <name evidence="1" type="ORF">M5G27_19745</name>
</gene>
<protein>
    <submittedName>
        <fullName evidence="1">Uncharacterized protein</fullName>
    </submittedName>
</protein>
<dbReference type="AlphaFoldDB" id="A0A9X4C3S5"/>
<dbReference type="Proteomes" id="UP001148185">
    <property type="component" value="Unassembled WGS sequence"/>
</dbReference>
<accession>A0A9X4C3S5</accession>
<name>A0A9X4C3S5_9PSED</name>
<keyword evidence="2" id="KW-1185">Reference proteome</keyword>
<comment type="caution">
    <text evidence="1">The sequence shown here is derived from an EMBL/GenBank/DDBJ whole genome shotgun (WGS) entry which is preliminary data.</text>
</comment>
<evidence type="ECO:0000313" key="1">
    <source>
        <dbReference type="EMBL" id="MDD1009715.1"/>
    </source>
</evidence>
<proteinExistence type="predicted"/>
<evidence type="ECO:0000313" key="2">
    <source>
        <dbReference type="Proteomes" id="UP001148185"/>
    </source>
</evidence>
<dbReference type="RefSeq" id="WP_273877627.1">
    <property type="nucleotide sequence ID" value="NZ_JAMDHA010000023.1"/>
</dbReference>